<dbReference type="PANTHER" id="PTHR15608:SF0">
    <property type="entry name" value="HIV TAT-SPECIFIC FACTOR 1"/>
    <property type="match status" value="1"/>
</dbReference>
<feature type="domain" description="RRM" evidence="8">
    <location>
        <begin position="145"/>
        <end position="233"/>
    </location>
</feature>
<dbReference type="CDD" id="cd12285">
    <property type="entry name" value="RRM3_RBM39_like"/>
    <property type="match status" value="1"/>
</dbReference>
<dbReference type="InterPro" id="IPR000504">
    <property type="entry name" value="RRM_dom"/>
</dbReference>
<evidence type="ECO:0000256" key="4">
    <source>
        <dbReference type="ARBA" id="ARBA00022884"/>
    </source>
</evidence>
<dbReference type="PROSITE" id="PS50102">
    <property type="entry name" value="RRM"/>
    <property type="match status" value="1"/>
</dbReference>
<evidence type="ECO:0000256" key="7">
    <source>
        <dbReference type="SAM" id="MobiDB-lite"/>
    </source>
</evidence>
<keyword evidence="5" id="KW-0508">mRNA splicing</keyword>
<dbReference type="EMBL" id="JAPDRL010000041">
    <property type="protein sequence ID" value="KAJ9663803.1"/>
    <property type="molecule type" value="Genomic_DNA"/>
</dbReference>
<dbReference type="PANTHER" id="PTHR15608">
    <property type="entry name" value="SPLICING FACTOR U2AF-ASSOCIATED PROTEIN 2"/>
    <property type="match status" value="1"/>
</dbReference>
<evidence type="ECO:0000256" key="2">
    <source>
        <dbReference type="ARBA" id="ARBA00022664"/>
    </source>
</evidence>
<evidence type="ECO:0000259" key="8">
    <source>
        <dbReference type="PROSITE" id="PS50102"/>
    </source>
</evidence>
<comment type="caution">
    <text evidence="9">The sequence shown here is derived from an EMBL/GenBank/DDBJ whole genome shotgun (WGS) entry which is preliminary data.</text>
</comment>
<evidence type="ECO:0000313" key="10">
    <source>
        <dbReference type="Proteomes" id="UP001172684"/>
    </source>
</evidence>
<evidence type="ECO:0000256" key="5">
    <source>
        <dbReference type="ARBA" id="ARBA00023187"/>
    </source>
</evidence>
<evidence type="ECO:0000313" key="9">
    <source>
        <dbReference type="EMBL" id="KAJ9663803.1"/>
    </source>
</evidence>
<feature type="region of interest" description="Disordered" evidence="7">
    <location>
        <begin position="98"/>
        <end position="146"/>
    </location>
</feature>
<feature type="compositionally biased region" description="Basic and acidic residues" evidence="7">
    <location>
        <begin position="133"/>
        <end position="144"/>
    </location>
</feature>
<keyword evidence="10" id="KW-1185">Reference proteome</keyword>
<keyword evidence="4 6" id="KW-0694">RNA-binding</keyword>
<dbReference type="InterPro" id="IPR012677">
    <property type="entry name" value="Nucleotide-bd_a/b_plait_sf"/>
</dbReference>
<dbReference type="InterPro" id="IPR034393">
    <property type="entry name" value="TatSF1-like"/>
</dbReference>
<dbReference type="InterPro" id="IPR035979">
    <property type="entry name" value="RBD_domain_sf"/>
</dbReference>
<dbReference type="Pfam" id="PF00076">
    <property type="entry name" value="RRM_1"/>
    <property type="match status" value="2"/>
</dbReference>
<name>A0ABQ9NQM7_9PEZI</name>
<dbReference type="Proteomes" id="UP001172684">
    <property type="component" value="Unassembled WGS sequence"/>
</dbReference>
<evidence type="ECO:0000256" key="3">
    <source>
        <dbReference type="ARBA" id="ARBA00022737"/>
    </source>
</evidence>
<accession>A0ABQ9NQM7</accession>
<feature type="compositionally biased region" description="Basic and acidic residues" evidence="7">
    <location>
        <begin position="393"/>
        <end position="416"/>
    </location>
</feature>
<sequence length="434" mass="48096">MADPANTTETEPEALCNNNDLLLDDALSAARTAFPQTPEDFESDSRVSYSKLEQKWLLEDDDGSEWEFNEALAKWVPATDEALLEQQRAAYAVAGVNEAEPAQNHQSKKRKKPNYTGDTTEDAEANGSKKRAKSNDNPKPERKNTAVYVTNLPPDVTVDEVKDVFSRCGVIAEAIDTGGPRIKLYTNDSGDFKGDALVLYFRPESVSLAIQMLDDTQFRLGEGGNMTVREADFSYKKQQERPAKSNAAEKKKIIKKTQKLNSKLADWDDDDPSALHDTSSRFDKVVILKHMFTLAELEEDPASILDIKEDIREECSKLGEVTNVVLFDKEPEGVASVRFANTVAAEACVRLMHGRHFAGQQVEAYIATGSERFKKTSEKKQDFDEEDDQGDGTESKRLDEFGEWLEREGKNGEGRGEGVAGERLPAAAGAGEAR</sequence>
<feature type="region of interest" description="Disordered" evidence="7">
    <location>
        <begin position="375"/>
        <end position="434"/>
    </location>
</feature>
<comment type="similarity">
    <text evidence="1">Belongs to the HTATSF1 family.</text>
</comment>
<evidence type="ECO:0000256" key="1">
    <source>
        <dbReference type="ARBA" id="ARBA00007747"/>
    </source>
</evidence>
<evidence type="ECO:0000256" key="6">
    <source>
        <dbReference type="PROSITE-ProRule" id="PRU00176"/>
    </source>
</evidence>
<reference evidence="9" key="1">
    <citation type="submission" date="2022-10" db="EMBL/GenBank/DDBJ databases">
        <title>Culturing micro-colonial fungi from biological soil crusts in the Mojave desert and describing Neophaeococcomyces mojavensis, and introducing the new genera and species Taxawa tesnikishii.</title>
        <authorList>
            <person name="Kurbessoian T."/>
            <person name="Stajich J.E."/>
        </authorList>
    </citation>
    <scope>NUCLEOTIDE SEQUENCE</scope>
    <source>
        <strain evidence="9">TK_1</strain>
    </source>
</reference>
<gene>
    <name evidence="9" type="ORF">H2201_005524</name>
</gene>
<keyword evidence="3" id="KW-0677">Repeat</keyword>
<dbReference type="Gene3D" id="3.30.70.330">
    <property type="match status" value="2"/>
</dbReference>
<dbReference type="CDD" id="cd12281">
    <property type="entry name" value="RRM1_TatSF1_like"/>
    <property type="match status" value="1"/>
</dbReference>
<proteinExistence type="inferred from homology"/>
<dbReference type="InterPro" id="IPR034392">
    <property type="entry name" value="TatSF1-like_RRM1"/>
</dbReference>
<keyword evidence="2" id="KW-0507">mRNA processing</keyword>
<dbReference type="SUPFAM" id="SSF54928">
    <property type="entry name" value="RNA-binding domain, RBD"/>
    <property type="match status" value="2"/>
</dbReference>
<organism evidence="9 10">
    <name type="scientific">Coniosporium apollinis</name>
    <dbReference type="NCBI Taxonomy" id="61459"/>
    <lineage>
        <taxon>Eukaryota</taxon>
        <taxon>Fungi</taxon>
        <taxon>Dikarya</taxon>
        <taxon>Ascomycota</taxon>
        <taxon>Pezizomycotina</taxon>
        <taxon>Dothideomycetes</taxon>
        <taxon>Dothideomycetes incertae sedis</taxon>
        <taxon>Coniosporium</taxon>
    </lineage>
</organism>
<protein>
    <recommendedName>
        <fullName evidence="8">RRM domain-containing protein</fullName>
    </recommendedName>
</protein>
<dbReference type="SMART" id="SM00360">
    <property type="entry name" value="RRM"/>
    <property type="match status" value="2"/>
</dbReference>